<evidence type="ECO:0000256" key="1">
    <source>
        <dbReference type="SAM" id="MobiDB-lite"/>
    </source>
</evidence>
<dbReference type="EMBL" id="FNKK01000002">
    <property type="protein sequence ID" value="SDQ53010.1"/>
    <property type="molecule type" value="Genomic_DNA"/>
</dbReference>
<feature type="transmembrane region" description="Helical" evidence="2">
    <location>
        <begin position="45"/>
        <end position="64"/>
    </location>
</feature>
<feature type="region of interest" description="Disordered" evidence="1">
    <location>
        <begin position="70"/>
        <end position="93"/>
    </location>
</feature>
<dbReference type="AlphaFoldDB" id="A0A1H1BMS2"/>
<dbReference type="InterPro" id="IPR019681">
    <property type="entry name" value="DUF2530"/>
</dbReference>
<reference evidence="3 4" key="1">
    <citation type="submission" date="2016-10" db="EMBL/GenBank/DDBJ databases">
        <authorList>
            <person name="de Groot N.N."/>
        </authorList>
    </citation>
    <scope>NUCLEOTIDE SEQUENCE [LARGE SCALE GENOMIC DNA]</scope>
    <source>
        <strain evidence="3 4">DSM 43794</strain>
    </source>
</reference>
<name>A0A1H1BMS2_9ACTN</name>
<dbReference type="RefSeq" id="WP_242659095.1">
    <property type="nucleotide sequence ID" value="NZ_FNKK01000002.1"/>
</dbReference>
<sequence>MSQPRRRDLQPLQTNDRATILVGIGAWAIALVVLLIVQPAPADRWWIWTCVSGIGGGLFGLWYVHRRDRRAARPPERTSAESTTTASPLSDRT</sequence>
<organism evidence="3 4">
    <name type="scientific">Thermostaphylospora chromogena</name>
    <dbReference type="NCBI Taxonomy" id="35622"/>
    <lineage>
        <taxon>Bacteria</taxon>
        <taxon>Bacillati</taxon>
        <taxon>Actinomycetota</taxon>
        <taxon>Actinomycetes</taxon>
        <taxon>Streptosporangiales</taxon>
        <taxon>Thermomonosporaceae</taxon>
        <taxon>Thermostaphylospora</taxon>
    </lineage>
</organism>
<dbReference type="Pfam" id="PF10745">
    <property type="entry name" value="DUF2530"/>
    <property type="match status" value="1"/>
</dbReference>
<gene>
    <name evidence="3" type="ORF">SAMN04489764_1029</name>
</gene>
<feature type="compositionally biased region" description="Low complexity" evidence="1">
    <location>
        <begin position="80"/>
        <end position="93"/>
    </location>
</feature>
<keyword evidence="2" id="KW-1133">Transmembrane helix</keyword>
<keyword evidence="2" id="KW-0812">Transmembrane</keyword>
<keyword evidence="4" id="KW-1185">Reference proteome</keyword>
<evidence type="ECO:0000313" key="4">
    <source>
        <dbReference type="Proteomes" id="UP000217103"/>
    </source>
</evidence>
<evidence type="ECO:0000313" key="3">
    <source>
        <dbReference type="EMBL" id="SDQ53010.1"/>
    </source>
</evidence>
<feature type="transmembrane region" description="Helical" evidence="2">
    <location>
        <begin position="20"/>
        <end position="39"/>
    </location>
</feature>
<dbReference type="Proteomes" id="UP000217103">
    <property type="component" value="Unassembled WGS sequence"/>
</dbReference>
<protein>
    <recommendedName>
        <fullName evidence="5">DUF2530 domain-containing protein</fullName>
    </recommendedName>
</protein>
<accession>A0A1H1BMS2</accession>
<evidence type="ECO:0008006" key="5">
    <source>
        <dbReference type="Google" id="ProtNLM"/>
    </source>
</evidence>
<keyword evidence="2" id="KW-0472">Membrane</keyword>
<proteinExistence type="predicted"/>
<evidence type="ECO:0000256" key="2">
    <source>
        <dbReference type="SAM" id="Phobius"/>
    </source>
</evidence>